<evidence type="ECO:0000256" key="12">
    <source>
        <dbReference type="ARBA" id="ARBA00022989"/>
    </source>
</evidence>
<evidence type="ECO:0000256" key="10">
    <source>
        <dbReference type="ARBA" id="ARBA00022777"/>
    </source>
</evidence>
<gene>
    <name evidence="22" type="ORF">HanXRQr2_Chr05g0219801</name>
</gene>
<evidence type="ECO:0000256" key="15">
    <source>
        <dbReference type="ARBA" id="ARBA00023180"/>
    </source>
</evidence>
<evidence type="ECO:0000256" key="6">
    <source>
        <dbReference type="ARBA" id="ARBA00022679"/>
    </source>
</evidence>
<comment type="caution">
    <text evidence="22">The sequence shown here is derived from an EMBL/GenBank/DDBJ whole genome shotgun (WGS) entry which is preliminary data.</text>
</comment>
<evidence type="ECO:0000256" key="7">
    <source>
        <dbReference type="ARBA" id="ARBA00022692"/>
    </source>
</evidence>
<keyword evidence="10 22" id="KW-0418">Kinase</keyword>
<keyword evidence="12 19" id="KW-1133">Transmembrane helix</keyword>
<name>A0A9K3IZZ3_HELAN</name>
<dbReference type="PROSITE" id="PS00107">
    <property type="entry name" value="PROTEIN_KINASE_ATP"/>
    <property type="match status" value="1"/>
</dbReference>
<dbReference type="SMART" id="SM00220">
    <property type="entry name" value="S_TKc"/>
    <property type="match status" value="1"/>
</dbReference>
<dbReference type="FunFam" id="3.30.200.20:FF:000542">
    <property type="entry name" value="Receptor-like serine/threonine-protein kinase At4g25390"/>
    <property type="match status" value="1"/>
</dbReference>
<comment type="catalytic activity">
    <reaction evidence="17">
        <text>L-seryl-[protein] + ATP = O-phospho-L-seryl-[protein] + ADP + H(+)</text>
        <dbReference type="Rhea" id="RHEA:17989"/>
        <dbReference type="Rhea" id="RHEA-COMP:9863"/>
        <dbReference type="Rhea" id="RHEA-COMP:11604"/>
        <dbReference type="ChEBI" id="CHEBI:15378"/>
        <dbReference type="ChEBI" id="CHEBI:29999"/>
        <dbReference type="ChEBI" id="CHEBI:30616"/>
        <dbReference type="ChEBI" id="CHEBI:83421"/>
        <dbReference type="ChEBI" id="CHEBI:456216"/>
        <dbReference type="EC" id="2.7.11.1"/>
    </reaction>
</comment>
<dbReference type="InterPro" id="IPR000719">
    <property type="entry name" value="Prot_kinase_dom"/>
</dbReference>
<evidence type="ECO:0000256" key="5">
    <source>
        <dbReference type="ARBA" id="ARBA00022527"/>
    </source>
</evidence>
<keyword evidence="4" id="KW-1003">Cell membrane</keyword>
<evidence type="ECO:0000256" key="13">
    <source>
        <dbReference type="ARBA" id="ARBA00023136"/>
    </source>
</evidence>
<dbReference type="Pfam" id="PF19160">
    <property type="entry name" value="SPARK"/>
    <property type="match status" value="1"/>
</dbReference>
<evidence type="ECO:0000256" key="2">
    <source>
        <dbReference type="ARBA" id="ARBA00004479"/>
    </source>
</evidence>
<dbReference type="SUPFAM" id="SSF56112">
    <property type="entry name" value="Protein kinase-like (PK-like)"/>
    <property type="match status" value="1"/>
</dbReference>
<dbReference type="AlphaFoldDB" id="A0A9K3IZZ3"/>
<keyword evidence="13 19" id="KW-0472">Membrane</keyword>
<feature type="chain" id="PRO_5039907911" description="non-specific serine/threonine protein kinase" evidence="20">
    <location>
        <begin position="22"/>
        <end position="649"/>
    </location>
</feature>
<reference evidence="22" key="2">
    <citation type="submission" date="2020-06" db="EMBL/GenBank/DDBJ databases">
        <title>Helianthus annuus Genome sequencing and assembly Release 2.</title>
        <authorList>
            <person name="Gouzy J."/>
            <person name="Langlade N."/>
            <person name="Munos S."/>
        </authorList>
    </citation>
    <scope>NUCLEOTIDE SEQUENCE</scope>
    <source>
        <tissue evidence="22">Leaves</tissue>
    </source>
</reference>
<keyword evidence="6 22" id="KW-0808">Transferase</keyword>
<evidence type="ECO:0000259" key="21">
    <source>
        <dbReference type="PROSITE" id="PS50011"/>
    </source>
</evidence>
<sequence>MRKHPLFFFIVLCIFSYLSHSTNSSLCPIDFNYVNTFPWDVSDCSTTATATAMENCCSSLRGLFRIGLAHHLKKTKTFYLPNPQSSASCISDFQSRLSSISVAHPFSTCHSSTNEFVASPSNCDGIVTLLDWVDRIGPNTVLQSSCDGDLAEFLRCRSCLEARMDVNSNLVSLSQNSSKCLAFTALYAAGIVNSYGPDDIRTAKCILGISLSKSRSNSRSKENTIYAVLGALIGTLVFVGASGIYRRYNNKRKETQSHRDYVRDVKARVLPNTGAKKHLLFDTLLGLCYQRDLIGFRCLFVLLGAKWFCIAELDVATNRFSQQNLLGQGGFGVVYKGTLSDGTLVAVKKMMSFDAQADNDFVNEAEIISKIRHRNLLPLRGFCATSDPIHGNERYLVYDYMPNGSLHDHIFDKSTSNHKRLSWPQRKSIILDVAKGLSYLHNEIMPAIFHRDIKATNILLDSNMRALVADFGLAKQSRDGQSWITTRVAGTYGYVAPEYALYGQLTEKIDVYSFGIIVLEIISGRKVLEEVKGVNSGMVLIADWAWEMVKSDRIEEVFDDSLKGEGTLPKGVMARFVRVGLVCAHALVALRPTISEALKMLEGDIDIPRLLDRPPPFCHDPFRSSFRHSNSLWLSSEGSMANSSVNNQI</sequence>
<feature type="binding site" evidence="18">
    <location>
        <position position="349"/>
    </location>
    <ligand>
        <name>ATP</name>
        <dbReference type="ChEBI" id="CHEBI:30616"/>
    </ligand>
</feature>
<dbReference type="InterPro" id="IPR017441">
    <property type="entry name" value="Protein_kinase_ATP_BS"/>
</dbReference>
<evidence type="ECO:0000256" key="1">
    <source>
        <dbReference type="ARBA" id="ARBA00004162"/>
    </source>
</evidence>
<dbReference type="EMBL" id="MNCJ02000320">
    <property type="protein sequence ID" value="KAF5806304.1"/>
    <property type="molecule type" value="Genomic_DNA"/>
</dbReference>
<dbReference type="Pfam" id="PF00069">
    <property type="entry name" value="Pkinase"/>
    <property type="match status" value="1"/>
</dbReference>
<evidence type="ECO:0000313" key="23">
    <source>
        <dbReference type="Proteomes" id="UP000215914"/>
    </source>
</evidence>
<dbReference type="PROSITE" id="PS00108">
    <property type="entry name" value="PROTEIN_KINASE_ST"/>
    <property type="match status" value="1"/>
</dbReference>
<evidence type="ECO:0000256" key="16">
    <source>
        <dbReference type="ARBA" id="ARBA00047899"/>
    </source>
</evidence>
<dbReference type="PROSITE" id="PS50011">
    <property type="entry name" value="PROTEIN_KINASE_DOM"/>
    <property type="match status" value="1"/>
</dbReference>
<dbReference type="GO" id="GO:0005886">
    <property type="term" value="C:plasma membrane"/>
    <property type="evidence" value="ECO:0007669"/>
    <property type="project" value="UniProtKB-SubCell"/>
</dbReference>
<dbReference type="InterPro" id="IPR011009">
    <property type="entry name" value="Kinase-like_dom_sf"/>
</dbReference>
<reference evidence="22" key="1">
    <citation type="journal article" date="2017" name="Nature">
        <title>The sunflower genome provides insights into oil metabolism, flowering and Asterid evolution.</title>
        <authorList>
            <person name="Badouin H."/>
            <person name="Gouzy J."/>
            <person name="Grassa C.J."/>
            <person name="Murat F."/>
            <person name="Staton S.E."/>
            <person name="Cottret L."/>
            <person name="Lelandais-Briere C."/>
            <person name="Owens G.L."/>
            <person name="Carrere S."/>
            <person name="Mayjonade B."/>
            <person name="Legrand L."/>
            <person name="Gill N."/>
            <person name="Kane N.C."/>
            <person name="Bowers J.E."/>
            <person name="Hubner S."/>
            <person name="Bellec A."/>
            <person name="Berard A."/>
            <person name="Berges H."/>
            <person name="Blanchet N."/>
            <person name="Boniface M.C."/>
            <person name="Brunel D."/>
            <person name="Catrice O."/>
            <person name="Chaidir N."/>
            <person name="Claudel C."/>
            <person name="Donnadieu C."/>
            <person name="Faraut T."/>
            <person name="Fievet G."/>
            <person name="Helmstetter N."/>
            <person name="King M."/>
            <person name="Knapp S.J."/>
            <person name="Lai Z."/>
            <person name="Le Paslier M.C."/>
            <person name="Lippi Y."/>
            <person name="Lorenzon L."/>
            <person name="Mandel J.R."/>
            <person name="Marage G."/>
            <person name="Marchand G."/>
            <person name="Marquand E."/>
            <person name="Bret-Mestries E."/>
            <person name="Morien E."/>
            <person name="Nambeesan S."/>
            <person name="Nguyen T."/>
            <person name="Pegot-Espagnet P."/>
            <person name="Pouilly N."/>
            <person name="Raftis F."/>
            <person name="Sallet E."/>
            <person name="Schiex T."/>
            <person name="Thomas J."/>
            <person name="Vandecasteele C."/>
            <person name="Vares D."/>
            <person name="Vear F."/>
            <person name="Vautrin S."/>
            <person name="Crespi M."/>
            <person name="Mangin B."/>
            <person name="Burke J.M."/>
            <person name="Salse J."/>
            <person name="Munos S."/>
            <person name="Vincourt P."/>
            <person name="Rieseberg L.H."/>
            <person name="Langlade N.B."/>
        </authorList>
    </citation>
    <scope>NUCLEOTIDE SEQUENCE</scope>
    <source>
        <tissue evidence="22">Leaves</tissue>
    </source>
</reference>
<feature type="transmembrane region" description="Helical" evidence="19">
    <location>
        <begin position="225"/>
        <end position="245"/>
    </location>
</feature>
<comment type="subcellular location">
    <subcellularLocation>
        <location evidence="1">Cell membrane</location>
        <topology evidence="1">Single-pass membrane protein</topology>
    </subcellularLocation>
    <subcellularLocation>
        <location evidence="2">Membrane</location>
        <topology evidence="2">Single-pass type I membrane protein</topology>
    </subcellularLocation>
</comment>
<evidence type="ECO:0000256" key="19">
    <source>
        <dbReference type="SAM" id="Phobius"/>
    </source>
</evidence>
<keyword evidence="11 18" id="KW-0067">ATP-binding</keyword>
<organism evidence="22 23">
    <name type="scientific">Helianthus annuus</name>
    <name type="common">Common sunflower</name>
    <dbReference type="NCBI Taxonomy" id="4232"/>
    <lineage>
        <taxon>Eukaryota</taxon>
        <taxon>Viridiplantae</taxon>
        <taxon>Streptophyta</taxon>
        <taxon>Embryophyta</taxon>
        <taxon>Tracheophyta</taxon>
        <taxon>Spermatophyta</taxon>
        <taxon>Magnoliopsida</taxon>
        <taxon>eudicotyledons</taxon>
        <taxon>Gunneridae</taxon>
        <taxon>Pentapetalae</taxon>
        <taxon>asterids</taxon>
        <taxon>campanulids</taxon>
        <taxon>Asterales</taxon>
        <taxon>Asteraceae</taxon>
        <taxon>Asteroideae</taxon>
        <taxon>Heliantheae alliance</taxon>
        <taxon>Heliantheae</taxon>
        <taxon>Helianthus</taxon>
    </lineage>
</organism>
<dbReference type="PANTHER" id="PTHR47973">
    <property type="entry name" value="CYSTEINE-RICH RECEPTOR-LIKE PROTEIN KINASE 3"/>
    <property type="match status" value="1"/>
</dbReference>
<feature type="domain" description="Protein kinase" evidence="21">
    <location>
        <begin position="320"/>
        <end position="610"/>
    </location>
</feature>
<evidence type="ECO:0000256" key="8">
    <source>
        <dbReference type="ARBA" id="ARBA00022729"/>
    </source>
</evidence>
<dbReference type="Gene3D" id="1.10.510.10">
    <property type="entry name" value="Transferase(Phosphotransferase) domain 1"/>
    <property type="match status" value="1"/>
</dbReference>
<dbReference type="InterPro" id="IPR008271">
    <property type="entry name" value="Ser/Thr_kinase_AS"/>
</dbReference>
<protein>
    <recommendedName>
        <fullName evidence="3">non-specific serine/threonine protein kinase</fullName>
        <ecNumber evidence="3">2.7.11.1</ecNumber>
    </recommendedName>
</protein>
<accession>A0A9K3IZZ3</accession>
<evidence type="ECO:0000256" key="17">
    <source>
        <dbReference type="ARBA" id="ARBA00048679"/>
    </source>
</evidence>
<evidence type="ECO:0000256" key="4">
    <source>
        <dbReference type="ARBA" id="ARBA00022475"/>
    </source>
</evidence>
<evidence type="ECO:0000256" key="3">
    <source>
        <dbReference type="ARBA" id="ARBA00012513"/>
    </source>
</evidence>
<keyword evidence="15" id="KW-0325">Glycoprotein</keyword>
<dbReference type="GO" id="GO:0004674">
    <property type="term" value="F:protein serine/threonine kinase activity"/>
    <property type="evidence" value="ECO:0007669"/>
    <property type="project" value="UniProtKB-KW"/>
</dbReference>
<dbReference type="GO" id="GO:0005524">
    <property type="term" value="F:ATP binding"/>
    <property type="evidence" value="ECO:0007669"/>
    <property type="project" value="UniProtKB-UniRule"/>
</dbReference>
<dbReference type="FunFam" id="1.10.510.10:FF:000287">
    <property type="entry name" value="probable LRR receptor-like serine/threonine-protein kinase RKF3"/>
    <property type="match status" value="1"/>
</dbReference>
<keyword evidence="5" id="KW-0723">Serine/threonine-protein kinase</keyword>
<dbReference type="EC" id="2.7.11.1" evidence="3"/>
<dbReference type="InterPro" id="IPR052059">
    <property type="entry name" value="CR_Ser/Thr_kinase"/>
</dbReference>
<evidence type="ECO:0000313" key="22">
    <source>
        <dbReference type="EMBL" id="KAF5806304.1"/>
    </source>
</evidence>
<evidence type="ECO:0000256" key="14">
    <source>
        <dbReference type="ARBA" id="ARBA00023170"/>
    </source>
</evidence>
<dbReference type="Proteomes" id="UP000215914">
    <property type="component" value="Unassembled WGS sequence"/>
</dbReference>
<evidence type="ECO:0000256" key="18">
    <source>
        <dbReference type="PROSITE-ProRule" id="PRU10141"/>
    </source>
</evidence>
<keyword evidence="23" id="KW-1185">Reference proteome</keyword>
<dbReference type="Gene3D" id="3.30.200.20">
    <property type="entry name" value="Phosphorylase Kinase, domain 1"/>
    <property type="match status" value="1"/>
</dbReference>
<comment type="catalytic activity">
    <reaction evidence="16">
        <text>L-threonyl-[protein] + ATP = O-phospho-L-threonyl-[protein] + ADP + H(+)</text>
        <dbReference type="Rhea" id="RHEA:46608"/>
        <dbReference type="Rhea" id="RHEA-COMP:11060"/>
        <dbReference type="Rhea" id="RHEA-COMP:11605"/>
        <dbReference type="ChEBI" id="CHEBI:15378"/>
        <dbReference type="ChEBI" id="CHEBI:30013"/>
        <dbReference type="ChEBI" id="CHEBI:30616"/>
        <dbReference type="ChEBI" id="CHEBI:61977"/>
        <dbReference type="ChEBI" id="CHEBI:456216"/>
        <dbReference type="EC" id="2.7.11.1"/>
    </reaction>
</comment>
<keyword evidence="8 20" id="KW-0732">Signal</keyword>
<dbReference type="InterPro" id="IPR043891">
    <property type="entry name" value="SPARK"/>
</dbReference>
<evidence type="ECO:0000256" key="9">
    <source>
        <dbReference type="ARBA" id="ARBA00022741"/>
    </source>
</evidence>
<feature type="signal peptide" evidence="20">
    <location>
        <begin position="1"/>
        <end position="21"/>
    </location>
</feature>
<keyword evidence="9 18" id="KW-0547">Nucleotide-binding</keyword>
<evidence type="ECO:0000256" key="20">
    <source>
        <dbReference type="SAM" id="SignalP"/>
    </source>
</evidence>
<proteinExistence type="predicted"/>
<dbReference type="Gramene" id="mRNA:HanXRQr2_Chr05g0219801">
    <property type="protein sequence ID" value="mRNA:HanXRQr2_Chr05g0219801"/>
    <property type="gene ID" value="HanXRQr2_Chr05g0219801"/>
</dbReference>
<keyword evidence="14" id="KW-0675">Receptor</keyword>
<dbReference type="CDD" id="cd14066">
    <property type="entry name" value="STKc_IRAK"/>
    <property type="match status" value="1"/>
</dbReference>
<keyword evidence="7 19" id="KW-0812">Transmembrane</keyword>
<evidence type="ECO:0000256" key="11">
    <source>
        <dbReference type="ARBA" id="ARBA00022840"/>
    </source>
</evidence>